<sequence length="172" mass="20186">MMEIKKVDVKDWETLQKISEKTFAETFGKDNDSEELSTYLANAYNKEQLINELSNSNSEFYFIYFESQVAGYIKLNIGSAQTEKIADHALEIERIYIDSDFKRKGLGKKLYEWANERAKEQSKESIWLGVWEKNPSAIAFYESLGFKKVGQHTFHFGNEEQIDYIMEKNFTR</sequence>
<dbReference type="OrthoDB" id="7205533at2"/>
<reference evidence="4 6" key="1">
    <citation type="submission" date="2013-02" db="EMBL/GenBank/DDBJ databases">
        <title>The Genome Sequence of Enterococcus gilvus ATCC BAA-350.</title>
        <authorList>
            <consortium name="The Broad Institute Genome Sequencing Platform"/>
            <consortium name="The Broad Institute Genome Sequencing Center for Infectious Disease"/>
            <person name="Earl A.M."/>
            <person name="Gilmore M.S."/>
            <person name="Lebreton F."/>
            <person name="Walker B."/>
            <person name="Young S.K."/>
            <person name="Zeng Q."/>
            <person name="Gargeya S."/>
            <person name="Fitzgerald M."/>
            <person name="Haas B."/>
            <person name="Abouelleil A."/>
            <person name="Alvarado L."/>
            <person name="Arachchi H.M."/>
            <person name="Berlin A.M."/>
            <person name="Chapman S.B."/>
            <person name="Dewar J."/>
            <person name="Goldberg J."/>
            <person name="Griggs A."/>
            <person name="Gujja S."/>
            <person name="Hansen M."/>
            <person name="Howarth C."/>
            <person name="Imamovic A."/>
            <person name="Larimer J."/>
            <person name="McCowan C."/>
            <person name="Murphy C."/>
            <person name="Neiman D."/>
            <person name="Pearson M."/>
            <person name="Priest M."/>
            <person name="Roberts A."/>
            <person name="Saif S."/>
            <person name="Shea T."/>
            <person name="Sisk P."/>
            <person name="Sykes S."/>
            <person name="Wortman J."/>
            <person name="Nusbaum C."/>
            <person name="Birren B."/>
        </authorList>
    </citation>
    <scope>NUCLEOTIDE SEQUENCE [LARGE SCALE GENOMIC DNA]</scope>
    <source>
        <strain evidence="4 6">ATCC BAA-350</strain>
    </source>
</reference>
<dbReference type="CDD" id="cd04301">
    <property type="entry name" value="NAT_SF"/>
    <property type="match status" value="1"/>
</dbReference>
<dbReference type="eggNOG" id="COG0456">
    <property type="taxonomic scope" value="Bacteria"/>
</dbReference>
<dbReference type="AlphaFoldDB" id="R2Y9I7"/>
<dbReference type="Gene3D" id="3.40.630.30">
    <property type="match status" value="1"/>
</dbReference>
<name>R2Y9I7_9ENTE</name>
<dbReference type="InterPro" id="IPR050680">
    <property type="entry name" value="YpeA/RimI_acetyltransf"/>
</dbReference>
<dbReference type="PANTHER" id="PTHR43420">
    <property type="entry name" value="ACETYLTRANSFERASE"/>
    <property type="match status" value="1"/>
</dbReference>
<dbReference type="PATRIC" id="fig|1158614.3.peg.177"/>
<dbReference type="Proteomes" id="UP000014160">
    <property type="component" value="Unassembled WGS sequence"/>
</dbReference>
<organism evidence="4 6">
    <name type="scientific">Enterococcus gilvus ATCC BAA-350</name>
    <dbReference type="NCBI Taxonomy" id="1158614"/>
    <lineage>
        <taxon>Bacteria</taxon>
        <taxon>Bacillati</taxon>
        <taxon>Bacillota</taxon>
        <taxon>Bacilli</taxon>
        <taxon>Lactobacillales</taxon>
        <taxon>Enterococcaceae</taxon>
        <taxon>Enterococcus</taxon>
    </lineage>
</organism>
<dbReference type="Proteomes" id="UP000013750">
    <property type="component" value="Unassembled WGS sequence"/>
</dbReference>
<dbReference type="EMBL" id="ASWH01000002">
    <property type="protein sequence ID" value="EOW79121.1"/>
    <property type="molecule type" value="Genomic_DNA"/>
</dbReference>
<dbReference type="PROSITE" id="PS51186">
    <property type="entry name" value="GNAT"/>
    <property type="match status" value="1"/>
</dbReference>
<comment type="caution">
    <text evidence="4">The sequence shown here is derived from an EMBL/GenBank/DDBJ whole genome shotgun (WGS) entry which is preliminary data.</text>
</comment>
<dbReference type="SUPFAM" id="SSF55729">
    <property type="entry name" value="Acyl-CoA N-acyltransferases (Nat)"/>
    <property type="match status" value="1"/>
</dbReference>
<gene>
    <name evidence="5" type="ORF">I592_03259</name>
    <name evidence="4" type="ORF">UKC_00188</name>
</gene>
<dbReference type="InterPro" id="IPR016181">
    <property type="entry name" value="Acyl_CoA_acyltransferase"/>
</dbReference>
<evidence type="ECO:0000313" key="4">
    <source>
        <dbReference type="EMBL" id="EOI59002.1"/>
    </source>
</evidence>
<proteinExistence type="predicted"/>
<dbReference type="GO" id="GO:0016747">
    <property type="term" value="F:acyltransferase activity, transferring groups other than amino-acyl groups"/>
    <property type="evidence" value="ECO:0007669"/>
    <property type="project" value="InterPro"/>
</dbReference>
<dbReference type="RefSeq" id="WP_010778639.1">
    <property type="nucleotide sequence ID" value="NZ_ASWH01000002.1"/>
</dbReference>
<keyword evidence="1" id="KW-0808">Transferase</keyword>
<evidence type="ECO:0000313" key="6">
    <source>
        <dbReference type="Proteomes" id="UP000013750"/>
    </source>
</evidence>
<feature type="domain" description="N-acetyltransferase" evidence="3">
    <location>
        <begin position="2"/>
        <end position="171"/>
    </location>
</feature>
<dbReference type="HOGENOM" id="CLU_013985_18_0_9"/>
<evidence type="ECO:0000313" key="5">
    <source>
        <dbReference type="EMBL" id="EOW79121.1"/>
    </source>
</evidence>
<dbReference type="InterPro" id="IPR000182">
    <property type="entry name" value="GNAT_dom"/>
</dbReference>
<dbReference type="PANTHER" id="PTHR43420:SF47">
    <property type="entry name" value="N-ACETYLTRANSFERASE DOMAIN-CONTAINING PROTEIN"/>
    <property type="match status" value="1"/>
</dbReference>
<reference evidence="5 7" key="2">
    <citation type="submission" date="2013-03" db="EMBL/GenBank/DDBJ databases">
        <title>The Genome Sequence of Enterococcus gilvus ATCC BAA-350 (PacBio/Illumina hybrid assembly).</title>
        <authorList>
            <consortium name="The Broad Institute Genomics Platform"/>
            <consortium name="The Broad Institute Genome Sequencing Center for Infectious Disease"/>
            <person name="Earl A."/>
            <person name="Russ C."/>
            <person name="Gilmore M."/>
            <person name="Surin D."/>
            <person name="Walker B."/>
            <person name="Young S."/>
            <person name="Zeng Q."/>
            <person name="Gargeya S."/>
            <person name="Fitzgerald M."/>
            <person name="Haas B."/>
            <person name="Abouelleil A."/>
            <person name="Allen A.W."/>
            <person name="Alvarado L."/>
            <person name="Arachchi H.M."/>
            <person name="Berlin A.M."/>
            <person name="Chapman S.B."/>
            <person name="Gainer-Dewar J."/>
            <person name="Goldberg J."/>
            <person name="Griggs A."/>
            <person name="Gujja S."/>
            <person name="Hansen M."/>
            <person name="Howarth C."/>
            <person name="Imamovic A."/>
            <person name="Ireland A."/>
            <person name="Larimer J."/>
            <person name="McCowan C."/>
            <person name="Murphy C."/>
            <person name="Pearson M."/>
            <person name="Poon T.W."/>
            <person name="Priest M."/>
            <person name="Roberts A."/>
            <person name="Saif S."/>
            <person name="Shea T."/>
            <person name="Sisk P."/>
            <person name="Sykes S."/>
            <person name="Wortman J."/>
            <person name="Nusbaum C."/>
            <person name="Birren B."/>
        </authorList>
    </citation>
    <scope>NUCLEOTIDE SEQUENCE [LARGE SCALE GENOMIC DNA]</scope>
    <source>
        <strain evidence="5 7">ATCC BAA-350</strain>
    </source>
</reference>
<evidence type="ECO:0000259" key="3">
    <source>
        <dbReference type="PROSITE" id="PS51186"/>
    </source>
</evidence>
<protein>
    <recommendedName>
        <fullName evidence="3">N-acetyltransferase domain-containing protein</fullName>
    </recommendedName>
</protein>
<evidence type="ECO:0000256" key="2">
    <source>
        <dbReference type="ARBA" id="ARBA00023315"/>
    </source>
</evidence>
<evidence type="ECO:0000313" key="7">
    <source>
        <dbReference type="Proteomes" id="UP000014160"/>
    </source>
</evidence>
<keyword evidence="7" id="KW-1185">Reference proteome</keyword>
<dbReference type="Pfam" id="PF00583">
    <property type="entry name" value="Acetyltransf_1"/>
    <property type="match status" value="1"/>
</dbReference>
<dbReference type="EMBL" id="AJDQ01000002">
    <property type="protein sequence ID" value="EOI59002.1"/>
    <property type="molecule type" value="Genomic_DNA"/>
</dbReference>
<accession>R2Y9I7</accession>
<keyword evidence="2" id="KW-0012">Acyltransferase</keyword>
<evidence type="ECO:0000256" key="1">
    <source>
        <dbReference type="ARBA" id="ARBA00022679"/>
    </source>
</evidence>